<reference evidence="1" key="1">
    <citation type="submission" date="2021-01" db="EMBL/GenBank/DDBJ databases">
        <authorList>
            <person name="Corre E."/>
            <person name="Pelletier E."/>
            <person name="Niang G."/>
            <person name="Scheremetjew M."/>
            <person name="Finn R."/>
            <person name="Kale V."/>
            <person name="Holt S."/>
            <person name="Cochrane G."/>
            <person name="Meng A."/>
            <person name="Brown T."/>
            <person name="Cohen L."/>
        </authorList>
    </citation>
    <scope>NUCLEOTIDE SEQUENCE</scope>
    <source>
        <strain evidence="1">MM31A-1</strain>
    </source>
</reference>
<dbReference type="EMBL" id="HBIO01013829">
    <property type="protein sequence ID" value="CAE0465866.1"/>
    <property type="molecule type" value="Transcribed_RNA"/>
</dbReference>
<name>A0A7S3V9A0_9STRA</name>
<gene>
    <name evidence="1" type="ORF">CDEB00056_LOCUS10707</name>
</gene>
<dbReference type="AlphaFoldDB" id="A0A7S3V9A0"/>
<protein>
    <submittedName>
        <fullName evidence="1">Uncharacterized protein</fullName>
    </submittedName>
</protein>
<organism evidence="1">
    <name type="scientific">Chaetoceros debilis</name>
    <dbReference type="NCBI Taxonomy" id="122233"/>
    <lineage>
        <taxon>Eukaryota</taxon>
        <taxon>Sar</taxon>
        <taxon>Stramenopiles</taxon>
        <taxon>Ochrophyta</taxon>
        <taxon>Bacillariophyta</taxon>
        <taxon>Coscinodiscophyceae</taxon>
        <taxon>Chaetocerotophycidae</taxon>
        <taxon>Chaetocerotales</taxon>
        <taxon>Chaetocerotaceae</taxon>
        <taxon>Chaetoceros</taxon>
    </lineage>
</organism>
<evidence type="ECO:0000313" key="1">
    <source>
        <dbReference type="EMBL" id="CAE0465866.1"/>
    </source>
</evidence>
<accession>A0A7S3V9A0</accession>
<sequence length="267" mass="30586">MIWEVVDTSAVDNCMVTFNALNHMMNAIPGRIQRVPVCLAARTMNSKSGTSGSFSINVPLPTTHSWERSAKLVKQTDTSNQYLEHIRDLHDPSMQLKTMEDELKGTMGKALGKQGDKVLNHLKKVHEQKQKYEMMMKESLILCSTSEDGEVKHASDDMNAHDVSKLSETTKMEIVTTIQDHNRFREDAIQARWKLLVHRQAVGFITQNHRFVHEKFPIPEKLDMPNGIGEYAIDGNCKTKTAARNIEPVKRNFGDQLDWWERIGRWK</sequence>
<proteinExistence type="predicted"/>